<evidence type="ECO:0000256" key="1">
    <source>
        <dbReference type="ARBA" id="ARBA00023015"/>
    </source>
</evidence>
<proteinExistence type="predicted"/>
<organism evidence="6">
    <name type="scientific">marine sediment metagenome</name>
    <dbReference type="NCBI Taxonomy" id="412755"/>
    <lineage>
        <taxon>unclassified sequences</taxon>
        <taxon>metagenomes</taxon>
        <taxon>ecological metagenomes</taxon>
    </lineage>
</organism>
<dbReference type="InterPro" id="IPR005471">
    <property type="entry name" value="Tscrpt_reg_IclR_N"/>
</dbReference>
<evidence type="ECO:0000256" key="2">
    <source>
        <dbReference type="ARBA" id="ARBA00023125"/>
    </source>
</evidence>
<accession>A0A0F9HYK0</accession>
<evidence type="ECO:0000256" key="3">
    <source>
        <dbReference type="ARBA" id="ARBA00023163"/>
    </source>
</evidence>
<dbReference type="InterPro" id="IPR014757">
    <property type="entry name" value="Tscrpt_reg_IclR_C"/>
</dbReference>
<dbReference type="InterPro" id="IPR050707">
    <property type="entry name" value="HTH_MetabolicPath_Reg"/>
</dbReference>
<keyword evidence="1" id="KW-0805">Transcription regulation</keyword>
<sequence>MADKDDLIGDGVVKSAARVVEILELFEARQSALSINQIVEGLKLPQSSVSSLVKSLVILGYLNRIDDTRTFTPSERLAFLGHWTLGKPRGMEAVQVMMGELSETTGEAILLGCRSGTLLRYVSIIESPHVLRFTLNLNQTRPIQSCGMGIMLLTLLADSAVAPLVRRFNDEVPDHPLKRPESQVLEDVRRGRAQGYFETFGMVTQEVGTISTVLPLPAEGRVLGIGIGGPLSRLDKKRDWLRQTLMEKVAAFVAADGNS</sequence>
<dbReference type="InterPro" id="IPR036390">
    <property type="entry name" value="WH_DNA-bd_sf"/>
</dbReference>
<dbReference type="GO" id="GO:0003677">
    <property type="term" value="F:DNA binding"/>
    <property type="evidence" value="ECO:0007669"/>
    <property type="project" value="UniProtKB-KW"/>
</dbReference>
<dbReference type="EMBL" id="LAZR01015607">
    <property type="protein sequence ID" value="KKM08177.1"/>
    <property type="molecule type" value="Genomic_DNA"/>
</dbReference>
<gene>
    <name evidence="6" type="ORF">LCGC14_1726480</name>
</gene>
<name>A0A0F9HYK0_9ZZZZ</name>
<keyword evidence="3" id="KW-0804">Transcription</keyword>
<dbReference type="PROSITE" id="PS51077">
    <property type="entry name" value="HTH_ICLR"/>
    <property type="match status" value="1"/>
</dbReference>
<dbReference type="Pfam" id="PF01614">
    <property type="entry name" value="IclR_C"/>
    <property type="match status" value="1"/>
</dbReference>
<dbReference type="GO" id="GO:0045892">
    <property type="term" value="P:negative regulation of DNA-templated transcription"/>
    <property type="evidence" value="ECO:0007669"/>
    <property type="project" value="TreeGrafter"/>
</dbReference>
<feature type="domain" description="HTH iclR-type" evidence="4">
    <location>
        <begin position="13"/>
        <end position="75"/>
    </location>
</feature>
<reference evidence="6" key="1">
    <citation type="journal article" date="2015" name="Nature">
        <title>Complex archaea that bridge the gap between prokaryotes and eukaryotes.</title>
        <authorList>
            <person name="Spang A."/>
            <person name="Saw J.H."/>
            <person name="Jorgensen S.L."/>
            <person name="Zaremba-Niedzwiedzka K."/>
            <person name="Martijn J."/>
            <person name="Lind A.E."/>
            <person name="van Eijk R."/>
            <person name="Schleper C."/>
            <person name="Guy L."/>
            <person name="Ettema T.J."/>
        </authorList>
    </citation>
    <scope>NUCLEOTIDE SEQUENCE</scope>
</reference>
<dbReference type="SUPFAM" id="SSF46785">
    <property type="entry name" value="Winged helix' DNA-binding domain"/>
    <property type="match status" value="1"/>
</dbReference>
<dbReference type="PROSITE" id="PS51078">
    <property type="entry name" value="ICLR_ED"/>
    <property type="match status" value="1"/>
</dbReference>
<evidence type="ECO:0000313" key="6">
    <source>
        <dbReference type="EMBL" id="KKM08177.1"/>
    </source>
</evidence>
<evidence type="ECO:0000259" key="4">
    <source>
        <dbReference type="PROSITE" id="PS51077"/>
    </source>
</evidence>
<dbReference type="SUPFAM" id="SSF55781">
    <property type="entry name" value="GAF domain-like"/>
    <property type="match status" value="1"/>
</dbReference>
<dbReference type="Gene3D" id="1.10.10.10">
    <property type="entry name" value="Winged helix-like DNA-binding domain superfamily/Winged helix DNA-binding domain"/>
    <property type="match status" value="1"/>
</dbReference>
<dbReference type="InterPro" id="IPR036388">
    <property type="entry name" value="WH-like_DNA-bd_sf"/>
</dbReference>
<dbReference type="InterPro" id="IPR029016">
    <property type="entry name" value="GAF-like_dom_sf"/>
</dbReference>
<dbReference type="GO" id="GO:0003700">
    <property type="term" value="F:DNA-binding transcription factor activity"/>
    <property type="evidence" value="ECO:0007669"/>
    <property type="project" value="TreeGrafter"/>
</dbReference>
<dbReference type="Pfam" id="PF09339">
    <property type="entry name" value="HTH_IclR"/>
    <property type="match status" value="1"/>
</dbReference>
<feature type="domain" description="IclR-ED" evidence="5">
    <location>
        <begin position="76"/>
        <end position="259"/>
    </location>
</feature>
<dbReference type="Gene3D" id="3.30.450.40">
    <property type="match status" value="1"/>
</dbReference>
<comment type="caution">
    <text evidence="6">The sequence shown here is derived from an EMBL/GenBank/DDBJ whole genome shotgun (WGS) entry which is preliminary data.</text>
</comment>
<evidence type="ECO:0000259" key="5">
    <source>
        <dbReference type="PROSITE" id="PS51078"/>
    </source>
</evidence>
<dbReference type="SMART" id="SM00346">
    <property type="entry name" value="HTH_ICLR"/>
    <property type="match status" value="1"/>
</dbReference>
<keyword evidence="2" id="KW-0238">DNA-binding</keyword>
<dbReference type="PANTHER" id="PTHR30136:SF35">
    <property type="entry name" value="HTH-TYPE TRANSCRIPTIONAL REGULATOR RV1719"/>
    <property type="match status" value="1"/>
</dbReference>
<evidence type="ECO:0008006" key="7">
    <source>
        <dbReference type="Google" id="ProtNLM"/>
    </source>
</evidence>
<protein>
    <recommendedName>
        <fullName evidence="7">HTH iclR-type domain-containing protein</fullName>
    </recommendedName>
</protein>
<dbReference type="AlphaFoldDB" id="A0A0F9HYK0"/>
<dbReference type="PANTHER" id="PTHR30136">
    <property type="entry name" value="HELIX-TURN-HELIX TRANSCRIPTIONAL REGULATOR, ICLR FAMILY"/>
    <property type="match status" value="1"/>
</dbReference>